<evidence type="ECO:0000256" key="2">
    <source>
        <dbReference type="SAM" id="SignalP"/>
    </source>
</evidence>
<name>A0A161PGC6_BDEBC</name>
<gene>
    <name evidence="3" type="ORF">AZI87_10345</name>
</gene>
<proteinExistence type="predicted"/>
<evidence type="ECO:0008006" key="5">
    <source>
        <dbReference type="Google" id="ProtNLM"/>
    </source>
</evidence>
<dbReference type="InterPro" id="IPR021381">
    <property type="entry name" value="DUF3011"/>
</dbReference>
<protein>
    <recommendedName>
        <fullName evidence="5">DUF3011 domain-containing protein</fullName>
    </recommendedName>
</protein>
<organism evidence="3 4">
    <name type="scientific">Bdellovibrio bacteriovorus</name>
    <dbReference type="NCBI Taxonomy" id="959"/>
    <lineage>
        <taxon>Bacteria</taxon>
        <taxon>Pseudomonadati</taxon>
        <taxon>Bdellovibrionota</taxon>
        <taxon>Bdellovibrionia</taxon>
        <taxon>Bdellovibrionales</taxon>
        <taxon>Pseudobdellovibrionaceae</taxon>
        <taxon>Bdellovibrio</taxon>
    </lineage>
</organism>
<dbReference type="Proteomes" id="UP000075799">
    <property type="component" value="Unassembled WGS sequence"/>
</dbReference>
<keyword evidence="2" id="KW-0732">Signal</keyword>
<dbReference type="OrthoDB" id="5295335at2"/>
<reference evidence="3 4" key="1">
    <citation type="submission" date="2016-03" db="EMBL/GenBank/DDBJ databases">
        <authorList>
            <person name="Ploux O."/>
        </authorList>
    </citation>
    <scope>NUCLEOTIDE SEQUENCE [LARGE SCALE GENOMIC DNA]</scope>
    <source>
        <strain evidence="3 4">EC13</strain>
    </source>
</reference>
<feature type="chain" id="PRO_5007824577" description="DUF3011 domain-containing protein" evidence="2">
    <location>
        <begin position="21"/>
        <end position="140"/>
    </location>
</feature>
<dbReference type="AlphaFoldDB" id="A0A161PGC6"/>
<evidence type="ECO:0000313" key="4">
    <source>
        <dbReference type="Proteomes" id="UP000075799"/>
    </source>
</evidence>
<evidence type="ECO:0000256" key="1">
    <source>
        <dbReference type="SAM" id="MobiDB-lite"/>
    </source>
</evidence>
<accession>A0A161PGC6</accession>
<evidence type="ECO:0000313" key="3">
    <source>
        <dbReference type="EMBL" id="KYG69564.1"/>
    </source>
</evidence>
<feature type="region of interest" description="Disordered" evidence="1">
    <location>
        <begin position="30"/>
        <end position="68"/>
    </location>
</feature>
<dbReference type="EMBL" id="LUKD01000001">
    <property type="protein sequence ID" value="KYG69564.1"/>
    <property type="molecule type" value="Genomic_DNA"/>
</dbReference>
<dbReference type="RefSeq" id="WP_063206454.1">
    <property type="nucleotide sequence ID" value="NZ_LUKD01000001.1"/>
</dbReference>
<sequence>MKHLFAALLVMCALAPAAHADVMDSEYQAETSYIRPGPRPPGRPAPYPDPVRPGPRPPHNPGYPPYPNPPPSYRYEYVTCSSYGYRYQECYFNSYGVSQIRLYSQHSYDACIWGRTAGAYGDRVWVDRGCNATFEIIRYY</sequence>
<feature type="signal peptide" evidence="2">
    <location>
        <begin position="1"/>
        <end position="20"/>
    </location>
</feature>
<feature type="compositionally biased region" description="Pro residues" evidence="1">
    <location>
        <begin position="37"/>
        <end position="68"/>
    </location>
</feature>
<comment type="caution">
    <text evidence="3">The sequence shown here is derived from an EMBL/GenBank/DDBJ whole genome shotgun (WGS) entry which is preliminary data.</text>
</comment>
<dbReference type="Pfam" id="PF11218">
    <property type="entry name" value="DUF3011"/>
    <property type="match status" value="1"/>
</dbReference>